<dbReference type="EMBL" id="MNCJ02000332">
    <property type="protein sequence ID" value="KAF5755802.1"/>
    <property type="molecule type" value="Genomic_DNA"/>
</dbReference>
<evidence type="ECO:0000313" key="2">
    <source>
        <dbReference type="EMBL" id="KAF5755802.1"/>
    </source>
</evidence>
<reference evidence="2" key="2">
    <citation type="submission" date="2020-06" db="EMBL/GenBank/DDBJ databases">
        <title>Helianthus annuus Genome sequencing and assembly Release 2.</title>
        <authorList>
            <person name="Gouzy J."/>
            <person name="Langlade N."/>
            <person name="Munos S."/>
        </authorList>
    </citation>
    <scope>NUCLEOTIDE SEQUENCE</scope>
    <source>
        <tissue evidence="2">Leaves</tissue>
    </source>
</reference>
<name>A0A9K3GU33_HELAN</name>
<reference evidence="2" key="1">
    <citation type="journal article" date="2017" name="Nature">
        <title>The sunflower genome provides insights into oil metabolism, flowering and Asterid evolution.</title>
        <authorList>
            <person name="Badouin H."/>
            <person name="Gouzy J."/>
            <person name="Grassa C.J."/>
            <person name="Murat F."/>
            <person name="Staton S.E."/>
            <person name="Cottret L."/>
            <person name="Lelandais-Briere C."/>
            <person name="Owens G.L."/>
            <person name="Carrere S."/>
            <person name="Mayjonade B."/>
            <person name="Legrand L."/>
            <person name="Gill N."/>
            <person name="Kane N.C."/>
            <person name="Bowers J.E."/>
            <person name="Hubner S."/>
            <person name="Bellec A."/>
            <person name="Berard A."/>
            <person name="Berges H."/>
            <person name="Blanchet N."/>
            <person name="Boniface M.C."/>
            <person name="Brunel D."/>
            <person name="Catrice O."/>
            <person name="Chaidir N."/>
            <person name="Claudel C."/>
            <person name="Donnadieu C."/>
            <person name="Faraut T."/>
            <person name="Fievet G."/>
            <person name="Helmstetter N."/>
            <person name="King M."/>
            <person name="Knapp S.J."/>
            <person name="Lai Z."/>
            <person name="Le Paslier M.C."/>
            <person name="Lippi Y."/>
            <person name="Lorenzon L."/>
            <person name="Mandel J.R."/>
            <person name="Marage G."/>
            <person name="Marchand G."/>
            <person name="Marquand E."/>
            <person name="Bret-Mestries E."/>
            <person name="Morien E."/>
            <person name="Nambeesan S."/>
            <person name="Nguyen T."/>
            <person name="Pegot-Espagnet P."/>
            <person name="Pouilly N."/>
            <person name="Raftis F."/>
            <person name="Sallet E."/>
            <person name="Schiex T."/>
            <person name="Thomas J."/>
            <person name="Vandecasteele C."/>
            <person name="Vares D."/>
            <person name="Vear F."/>
            <person name="Vautrin S."/>
            <person name="Crespi M."/>
            <person name="Mangin B."/>
            <person name="Burke J.M."/>
            <person name="Salse J."/>
            <person name="Munos S."/>
            <person name="Vincourt P."/>
            <person name="Rieseberg L.H."/>
            <person name="Langlade N.B."/>
        </authorList>
    </citation>
    <scope>NUCLEOTIDE SEQUENCE</scope>
    <source>
        <tissue evidence="2">Leaves</tissue>
    </source>
</reference>
<gene>
    <name evidence="2" type="ORF">HanXRQr2_Chr17g0806951</name>
</gene>
<dbReference type="Proteomes" id="UP000215914">
    <property type="component" value="Unassembled WGS sequence"/>
</dbReference>
<comment type="caution">
    <text evidence="2">The sequence shown here is derived from an EMBL/GenBank/DDBJ whole genome shotgun (WGS) entry which is preliminary data.</text>
</comment>
<feature type="region of interest" description="Disordered" evidence="1">
    <location>
        <begin position="19"/>
        <end position="80"/>
    </location>
</feature>
<evidence type="ECO:0000256" key="1">
    <source>
        <dbReference type="SAM" id="MobiDB-lite"/>
    </source>
</evidence>
<proteinExistence type="predicted"/>
<evidence type="ECO:0000313" key="3">
    <source>
        <dbReference type="Proteomes" id="UP000215914"/>
    </source>
</evidence>
<dbReference type="AlphaFoldDB" id="A0A9K3GU33"/>
<dbReference type="Gramene" id="mRNA:HanXRQr2_Chr17g0806951">
    <property type="protein sequence ID" value="mRNA:HanXRQr2_Chr17g0806951"/>
    <property type="gene ID" value="HanXRQr2_Chr17g0806951"/>
</dbReference>
<sequence length="148" mass="16148">MSVPVINLEGFELEELDSYSGPVQVKQEANPKPAVTSKPTSSKAIAASKPSTASKPRGSSSRKRKEPDSPAASDVFPFENHGFSESSKFMTAFLNQGLERLVFLYEDSCGLNKMLEARLKKAEATVADQAAITTAKSQHYEDKYKAMI</sequence>
<accession>A0A9K3GU33</accession>
<organism evidence="2 3">
    <name type="scientific">Helianthus annuus</name>
    <name type="common">Common sunflower</name>
    <dbReference type="NCBI Taxonomy" id="4232"/>
    <lineage>
        <taxon>Eukaryota</taxon>
        <taxon>Viridiplantae</taxon>
        <taxon>Streptophyta</taxon>
        <taxon>Embryophyta</taxon>
        <taxon>Tracheophyta</taxon>
        <taxon>Spermatophyta</taxon>
        <taxon>Magnoliopsida</taxon>
        <taxon>eudicotyledons</taxon>
        <taxon>Gunneridae</taxon>
        <taxon>Pentapetalae</taxon>
        <taxon>asterids</taxon>
        <taxon>campanulids</taxon>
        <taxon>Asterales</taxon>
        <taxon>Asteraceae</taxon>
        <taxon>Asteroideae</taxon>
        <taxon>Heliantheae alliance</taxon>
        <taxon>Heliantheae</taxon>
        <taxon>Helianthus</taxon>
    </lineage>
</organism>
<feature type="compositionally biased region" description="Polar residues" evidence="1">
    <location>
        <begin position="37"/>
        <end position="53"/>
    </location>
</feature>
<protein>
    <submittedName>
        <fullName evidence="2">Uncharacterized protein</fullName>
    </submittedName>
</protein>
<keyword evidence="3" id="KW-1185">Reference proteome</keyword>